<comment type="caution">
    <text evidence="4">The sequence shown here is derived from an EMBL/GenBank/DDBJ whole genome shotgun (WGS) entry which is preliminary data.</text>
</comment>
<evidence type="ECO:0000256" key="2">
    <source>
        <dbReference type="SAM" id="MobiDB-lite"/>
    </source>
</evidence>
<feature type="region of interest" description="Disordered" evidence="2">
    <location>
        <begin position="91"/>
        <end position="146"/>
    </location>
</feature>
<keyword evidence="1" id="KW-0479">Metal-binding</keyword>
<dbReference type="Gene3D" id="3.60.10.10">
    <property type="entry name" value="Endonuclease/exonuclease/phosphatase"/>
    <property type="match status" value="1"/>
</dbReference>
<evidence type="ECO:0000313" key="5">
    <source>
        <dbReference type="Proteomes" id="UP000683360"/>
    </source>
</evidence>
<dbReference type="GO" id="GO:0003824">
    <property type="term" value="F:catalytic activity"/>
    <property type="evidence" value="ECO:0007669"/>
    <property type="project" value="InterPro"/>
</dbReference>
<dbReference type="OrthoDB" id="6511090at2759"/>
<protein>
    <recommendedName>
        <fullName evidence="3">CCHC-type domain-containing protein</fullName>
    </recommendedName>
</protein>
<name>A0A8S3RWQ1_MYTED</name>
<dbReference type="InterPro" id="IPR001878">
    <property type="entry name" value="Znf_CCHC"/>
</dbReference>
<dbReference type="PROSITE" id="PS50158">
    <property type="entry name" value="ZF_CCHC"/>
    <property type="match status" value="1"/>
</dbReference>
<keyword evidence="5" id="KW-1185">Reference proteome</keyword>
<keyword evidence="1" id="KW-0862">Zinc</keyword>
<dbReference type="AlphaFoldDB" id="A0A8S3RWQ1"/>
<reference evidence="4" key="1">
    <citation type="submission" date="2021-03" db="EMBL/GenBank/DDBJ databases">
        <authorList>
            <person name="Bekaert M."/>
        </authorList>
    </citation>
    <scope>NUCLEOTIDE SEQUENCE</scope>
</reference>
<dbReference type="SUPFAM" id="SSF57756">
    <property type="entry name" value="Retrovirus zinc finger-like domains"/>
    <property type="match status" value="1"/>
</dbReference>
<dbReference type="InterPro" id="IPR036514">
    <property type="entry name" value="SGNH_hydro_sf"/>
</dbReference>
<dbReference type="Pfam" id="PF03372">
    <property type="entry name" value="Exo_endo_phos"/>
    <property type="match status" value="1"/>
</dbReference>
<feature type="domain" description="CCHC-type" evidence="3">
    <location>
        <begin position="155"/>
        <end position="169"/>
    </location>
</feature>
<dbReference type="GO" id="GO:0003676">
    <property type="term" value="F:nucleic acid binding"/>
    <property type="evidence" value="ECO:0007669"/>
    <property type="project" value="InterPro"/>
</dbReference>
<dbReference type="InterPro" id="IPR036875">
    <property type="entry name" value="Znf_CCHC_sf"/>
</dbReference>
<evidence type="ECO:0000259" key="3">
    <source>
        <dbReference type="PROSITE" id="PS50158"/>
    </source>
</evidence>
<organism evidence="4 5">
    <name type="scientific">Mytilus edulis</name>
    <name type="common">Blue mussel</name>
    <dbReference type="NCBI Taxonomy" id="6550"/>
    <lineage>
        <taxon>Eukaryota</taxon>
        <taxon>Metazoa</taxon>
        <taxon>Spiralia</taxon>
        <taxon>Lophotrochozoa</taxon>
        <taxon>Mollusca</taxon>
        <taxon>Bivalvia</taxon>
        <taxon>Autobranchia</taxon>
        <taxon>Pteriomorphia</taxon>
        <taxon>Mytilida</taxon>
        <taxon>Mytiloidea</taxon>
        <taxon>Mytilidae</taxon>
        <taxon>Mytilinae</taxon>
        <taxon>Mytilus</taxon>
    </lineage>
</organism>
<dbReference type="InterPro" id="IPR005135">
    <property type="entry name" value="Endo/exonuclease/phosphatase"/>
</dbReference>
<proteinExistence type="predicted"/>
<dbReference type="GO" id="GO:0008270">
    <property type="term" value="F:zinc ion binding"/>
    <property type="evidence" value="ECO:0007669"/>
    <property type="project" value="UniProtKB-KW"/>
</dbReference>
<dbReference type="SUPFAM" id="SSF56219">
    <property type="entry name" value="DNase I-like"/>
    <property type="match status" value="1"/>
</dbReference>
<feature type="compositionally biased region" description="Basic and acidic residues" evidence="2">
    <location>
        <begin position="132"/>
        <end position="146"/>
    </location>
</feature>
<sequence>MTAQSKCENVVISSICPRLDDRFGNIRLGNIVLSKIACDENCLYIEHDDDFRLPNGAINSLLYNRDGVHLNKKGSVKLANSLDIFEKQVAKQVTRPSNARKSGGAPQRGYQRNNRQAARQSKQTATRNAQHVRYERHSQSENRRHNETNEDELSCWYCGEGNHISKNCRHGQYLQCKRCNDAGHGDSSNDILNVRCSQTTKNRRHHRGGKNKNKMSQPCIDLLNIRGIKGKIHEVNKHLDQDSPDLLCLVETFLKTNCKPRDLHNNYVWVGKCRTGSKDKGGIGICVNSRLKILDENLIDSRDDGFERLWILCRMNNVKTAVGVVYFPNDGVDKPTTDKLFYELLENCSVFRRLGYEICLTGDFNGKCLSKCDFTGKTLVTDIKQSYNGVRLRQFSETVNLEIANSMNCCEGFYTRVLNNQKSAIDYILLSEALCNHVKSVFIDELGSLHLHSDHVIVRIRLRKQRDDVNKRRNPTRLMWKTENVDWDKFKVNIDNVFDEHWHEASNDINVLWDIWKAKVNYAADMVMKKVPFVKNYRNFWDKPLDRMLKSRRDANRLQRLHNRTRNHDSQLGTHISGVYKKRKLALHEAIKRKEFDRKVKCLTVKGIATNKNSKFFWKLLRGPKESVNPSRIIDPNNKDDFIEDDADISECLKTHFSKIGKDTTTKPDFKNHVTNLLSEIESNRGRGENLLSVTFSSDSISDVLRWIQLGKAPGFDDIPNENVSFLELSPRAQVLFLVGDIGYAFNDEIGSFYDVYGRMYLLELFRLRQTMVEPK</sequence>
<dbReference type="Proteomes" id="UP000683360">
    <property type="component" value="Unassembled WGS sequence"/>
</dbReference>
<gene>
    <name evidence="4" type="ORF">MEDL_24914</name>
</gene>
<dbReference type="EMBL" id="CAJPWZ010001244">
    <property type="protein sequence ID" value="CAG2210808.1"/>
    <property type="molecule type" value="Genomic_DNA"/>
</dbReference>
<keyword evidence="1" id="KW-0863">Zinc-finger</keyword>
<dbReference type="Gene3D" id="3.40.50.1110">
    <property type="entry name" value="SGNH hydrolase"/>
    <property type="match status" value="1"/>
</dbReference>
<evidence type="ECO:0000313" key="4">
    <source>
        <dbReference type="EMBL" id="CAG2210808.1"/>
    </source>
</evidence>
<evidence type="ECO:0000256" key="1">
    <source>
        <dbReference type="PROSITE-ProRule" id="PRU00047"/>
    </source>
</evidence>
<accession>A0A8S3RWQ1</accession>
<dbReference type="InterPro" id="IPR036691">
    <property type="entry name" value="Endo/exonu/phosph_ase_sf"/>
</dbReference>
<feature type="compositionally biased region" description="Polar residues" evidence="2">
    <location>
        <begin position="110"/>
        <end position="129"/>
    </location>
</feature>